<dbReference type="GO" id="GO:0016787">
    <property type="term" value="F:hydrolase activity"/>
    <property type="evidence" value="ECO:0007669"/>
    <property type="project" value="UniProtKB-KW"/>
</dbReference>
<keyword evidence="3" id="KW-1185">Reference proteome</keyword>
<dbReference type="RefSeq" id="WP_317226000.1">
    <property type="nucleotide sequence ID" value="NZ_JAWJEJ010000001.1"/>
</dbReference>
<evidence type="ECO:0000259" key="1">
    <source>
        <dbReference type="Pfam" id="PF00144"/>
    </source>
</evidence>
<dbReference type="InterPro" id="IPR012338">
    <property type="entry name" value="Beta-lactam/transpept-like"/>
</dbReference>
<dbReference type="InterPro" id="IPR050789">
    <property type="entry name" value="Diverse_Enzym_Activities"/>
</dbReference>
<dbReference type="EMBL" id="JAWJEJ010000001">
    <property type="protein sequence ID" value="MDV3456832.1"/>
    <property type="molecule type" value="Genomic_DNA"/>
</dbReference>
<organism evidence="2 3">
    <name type="scientific">Sphingomonas agrestis</name>
    <dbReference type="NCBI Taxonomy" id="3080540"/>
    <lineage>
        <taxon>Bacteria</taxon>
        <taxon>Pseudomonadati</taxon>
        <taxon>Pseudomonadota</taxon>
        <taxon>Alphaproteobacteria</taxon>
        <taxon>Sphingomonadales</taxon>
        <taxon>Sphingomonadaceae</taxon>
        <taxon>Sphingomonas</taxon>
    </lineage>
</organism>
<dbReference type="InterPro" id="IPR001466">
    <property type="entry name" value="Beta-lactam-related"/>
</dbReference>
<dbReference type="PANTHER" id="PTHR43283:SF7">
    <property type="entry name" value="BETA-LACTAMASE-RELATED DOMAIN-CONTAINING PROTEIN"/>
    <property type="match status" value="1"/>
</dbReference>
<reference evidence="2 3" key="1">
    <citation type="submission" date="2023-10" db="EMBL/GenBank/DDBJ databases">
        <title>Sphingomonas sp. HF-S4 16S ribosomal RNA gene Genome sequencing and assembly.</title>
        <authorList>
            <person name="Lee H."/>
        </authorList>
    </citation>
    <scope>NUCLEOTIDE SEQUENCE [LARGE SCALE GENOMIC DNA]</scope>
    <source>
        <strain evidence="2 3">HF-S4</strain>
    </source>
</reference>
<gene>
    <name evidence="2" type="ORF">RZN05_07550</name>
</gene>
<dbReference type="EC" id="3.-.-.-" evidence="2"/>
<feature type="domain" description="Beta-lactamase-related" evidence="1">
    <location>
        <begin position="41"/>
        <end position="328"/>
    </location>
</feature>
<name>A0ABU3Y6P4_9SPHN</name>
<dbReference type="Gene3D" id="3.40.710.10">
    <property type="entry name" value="DD-peptidase/beta-lactamase superfamily"/>
    <property type="match status" value="1"/>
</dbReference>
<evidence type="ECO:0000313" key="3">
    <source>
        <dbReference type="Proteomes" id="UP001273531"/>
    </source>
</evidence>
<dbReference type="Proteomes" id="UP001273531">
    <property type="component" value="Unassembled WGS sequence"/>
</dbReference>
<protein>
    <submittedName>
        <fullName evidence="2">Serine hydrolase</fullName>
        <ecNumber evidence="2">3.-.-.-</ecNumber>
    </submittedName>
</protein>
<sequence>MAAFWATAPAGAQEALSQKAQTLSFAAMDAAVREGAFKRVTSILVARRGQLLHERYFDEGGAEARRNTRSVTKTVTAMLVGAAIERGRLKGVDARVMPFFADMAPFAAADPRKAAITIEDFLTMSSLLECDDDNSFSRGNEERMYLVEDWVRFTLDLPIKGFPGWATKPADAPFGRAWSYCTAGVTTLGALLERATGKPLDAFARETLFGPLGVTGERWQHAPTGFLQGGGGLELRSRDLLSLGQLLLDRGRHGHAQLLPQAWVAAMISPHAQVDDQRGNYGYLTWLPTFTIRGQKIDAAAMYGNGGNKVVIAPALDLVVVITTTNYGVPNSHALSERLLTEYILPLALDAK</sequence>
<proteinExistence type="predicted"/>
<keyword evidence="2" id="KW-0378">Hydrolase</keyword>
<comment type="caution">
    <text evidence="2">The sequence shown here is derived from an EMBL/GenBank/DDBJ whole genome shotgun (WGS) entry which is preliminary data.</text>
</comment>
<dbReference type="SUPFAM" id="SSF56601">
    <property type="entry name" value="beta-lactamase/transpeptidase-like"/>
    <property type="match status" value="1"/>
</dbReference>
<dbReference type="PANTHER" id="PTHR43283">
    <property type="entry name" value="BETA-LACTAMASE-RELATED"/>
    <property type="match status" value="1"/>
</dbReference>
<dbReference type="Pfam" id="PF00144">
    <property type="entry name" value="Beta-lactamase"/>
    <property type="match status" value="1"/>
</dbReference>
<evidence type="ECO:0000313" key="2">
    <source>
        <dbReference type="EMBL" id="MDV3456832.1"/>
    </source>
</evidence>
<accession>A0ABU3Y6P4</accession>